<evidence type="ECO:0000313" key="1">
    <source>
        <dbReference type="EMBL" id="CAH0721621.1"/>
    </source>
</evidence>
<sequence length="111" mass="12687">MVRVRPETTPVSGGSVAPGSFRLLFTEIHILRMKIKRTLRTIRGRKHVRIWSCPVRPVLQVLFRKRDGSGLSGHVIFTIRRLAYVHYSEDDDSFLLTDIGEGHAEHSSRHA</sequence>
<gene>
    <name evidence="1" type="ORF">BINO364_LOCUS7698</name>
</gene>
<organism evidence="1 2">
    <name type="scientific">Brenthis ino</name>
    <name type="common">lesser marbled fritillary</name>
    <dbReference type="NCBI Taxonomy" id="405034"/>
    <lineage>
        <taxon>Eukaryota</taxon>
        <taxon>Metazoa</taxon>
        <taxon>Ecdysozoa</taxon>
        <taxon>Arthropoda</taxon>
        <taxon>Hexapoda</taxon>
        <taxon>Insecta</taxon>
        <taxon>Pterygota</taxon>
        <taxon>Neoptera</taxon>
        <taxon>Endopterygota</taxon>
        <taxon>Lepidoptera</taxon>
        <taxon>Glossata</taxon>
        <taxon>Ditrysia</taxon>
        <taxon>Papilionoidea</taxon>
        <taxon>Nymphalidae</taxon>
        <taxon>Heliconiinae</taxon>
        <taxon>Argynnini</taxon>
        <taxon>Brenthis</taxon>
    </lineage>
</organism>
<reference evidence="1" key="1">
    <citation type="submission" date="2021-12" db="EMBL/GenBank/DDBJ databases">
        <authorList>
            <person name="Martin H S."/>
        </authorList>
    </citation>
    <scope>NUCLEOTIDE SEQUENCE</scope>
</reference>
<dbReference type="Proteomes" id="UP000838878">
    <property type="component" value="Chromosome 2"/>
</dbReference>
<accession>A0A8J9YCU0</accession>
<feature type="non-terminal residue" evidence="1">
    <location>
        <position position="111"/>
    </location>
</feature>
<protein>
    <submittedName>
        <fullName evidence="1">Uncharacterized protein</fullName>
    </submittedName>
</protein>
<dbReference type="AlphaFoldDB" id="A0A8J9YCU0"/>
<name>A0A8J9YCU0_9NEOP</name>
<proteinExistence type="predicted"/>
<keyword evidence="2" id="KW-1185">Reference proteome</keyword>
<dbReference type="EMBL" id="OV170222">
    <property type="protein sequence ID" value="CAH0721621.1"/>
    <property type="molecule type" value="Genomic_DNA"/>
</dbReference>
<evidence type="ECO:0000313" key="2">
    <source>
        <dbReference type="Proteomes" id="UP000838878"/>
    </source>
</evidence>